<reference evidence="5" key="2">
    <citation type="submission" date="2016-04" db="EMBL/GenBank/DDBJ databases">
        <title>Planomonospora sphaerica JCM9374 whole genome shotgun sequence.</title>
        <authorList>
            <person name="Suzuki T."/>
            <person name="Dohra H."/>
            <person name="Kodani S."/>
        </authorList>
    </citation>
    <scope>NUCLEOTIDE SEQUENCE [LARGE SCALE GENOMIC DNA]</scope>
    <source>
        <strain evidence="5">JCM 9374</strain>
    </source>
</reference>
<sequence length="297" mass="34583">MARTTGEKRVTTVRVAFVSDVNYVIPLAAAVRSVIDNAAAPEDLEIAVLCHDIPVDTKKALTESWRPGEIDVRLLDIDLTMFSRFPAREYFNSTVYARLIYHRLLPTEWDRVISLDSDMIVRGDLTALYETDLRGRPLAAAREPYSPVVSWKRGVNRWRELGLPPHAPYFNAGMMVLDLDRWRHDAVGERAIAHGARHADVIQQQEQECLNAILAGEWTEVEQIWNMGPYWRFPQRRVGRYRNVWREGRIRHFVGIYKPWMAECRDMEDADEFYQYVDRTAWKGWRPGLPADREQAR</sequence>
<dbReference type="PANTHER" id="PTHR13778:SF47">
    <property type="entry name" value="LIPOPOLYSACCHARIDE 1,3-GALACTOSYLTRANSFERASE"/>
    <property type="match status" value="1"/>
</dbReference>
<dbReference type="Pfam" id="PF01501">
    <property type="entry name" value="Glyco_transf_8"/>
    <property type="match status" value="1"/>
</dbReference>
<protein>
    <submittedName>
        <fullName evidence="4">Glycosyl transferase</fullName>
    </submittedName>
</protein>
<dbReference type="InterPro" id="IPR002495">
    <property type="entry name" value="Glyco_trans_8"/>
</dbReference>
<evidence type="ECO:0000313" key="5">
    <source>
        <dbReference type="Proteomes" id="UP000077701"/>
    </source>
</evidence>
<reference evidence="4 5" key="1">
    <citation type="journal article" date="2016" name="Genome Announc.">
        <title>Draft Genome Sequence of Planomonospora sphaerica JCM9374, a Rare Actinomycete.</title>
        <authorList>
            <person name="Dohra H."/>
            <person name="Suzuki T."/>
            <person name="Inoue Y."/>
            <person name="Kodani S."/>
        </authorList>
    </citation>
    <scope>NUCLEOTIDE SEQUENCE [LARGE SCALE GENOMIC DNA]</scope>
    <source>
        <strain evidence="4 5">JCM 9374</strain>
    </source>
</reference>
<dbReference type="GO" id="GO:0016757">
    <property type="term" value="F:glycosyltransferase activity"/>
    <property type="evidence" value="ECO:0007669"/>
    <property type="project" value="UniProtKB-KW"/>
</dbReference>
<organism evidence="4 5">
    <name type="scientific">Planomonospora sphaerica</name>
    <dbReference type="NCBI Taxonomy" id="161355"/>
    <lineage>
        <taxon>Bacteria</taxon>
        <taxon>Bacillati</taxon>
        <taxon>Actinomycetota</taxon>
        <taxon>Actinomycetes</taxon>
        <taxon>Streptosporangiales</taxon>
        <taxon>Streptosporangiaceae</taxon>
        <taxon>Planomonospora</taxon>
    </lineage>
</organism>
<dbReference type="AlphaFoldDB" id="A0A161MC97"/>
<dbReference type="Proteomes" id="UP000077701">
    <property type="component" value="Unassembled WGS sequence"/>
</dbReference>
<dbReference type="STRING" id="161355.PS9374_04438"/>
<keyword evidence="3" id="KW-0479">Metal-binding</keyword>
<dbReference type="InterPro" id="IPR050748">
    <property type="entry name" value="Glycosyltrans_8_dom-fam"/>
</dbReference>
<keyword evidence="1" id="KW-0328">Glycosyltransferase</keyword>
<proteinExistence type="predicted"/>
<dbReference type="InterPro" id="IPR029044">
    <property type="entry name" value="Nucleotide-diphossugar_trans"/>
</dbReference>
<evidence type="ECO:0000313" key="4">
    <source>
        <dbReference type="EMBL" id="GAT68773.1"/>
    </source>
</evidence>
<accession>A0A161MC97</accession>
<dbReference type="EMBL" id="BDCX01000011">
    <property type="protein sequence ID" value="GAT68773.1"/>
    <property type="molecule type" value="Genomic_DNA"/>
</dbReference>
<comment type="caution">
    <text evidence="4">The sequence shown here is derived from an EMBL/GenBank/DDBJ whole genome shotgun (WGS) entry which is preliminary data.</text>
</comment>
<dbReference type="PANTHER" id="PTHR13778">
    <property type="entry name" value="GLYCOSYLTRANSFERASE 8 DOMAIN-CONTAINING PROTEIN"/>
    <property type="match status" value="1"/>
</dbReference>
<dbReference type="GO" id="GO:0046872">
    <property type="term" value="F:metal ion binding"/>
    <property type="evidence" value="ECO:0007669"/>
    <property type="project" value="UniProtKB-KW"/>
</dbReference>
<dbReference type="OrthoDB" id="5672604at2"/>
<keyword evidence="2 4" id="KW-0808">Transferase</keyword>
<evidence type="ECO:0000256" key="2">
    <source>
        <dbReference type="ARBA" id="ARBA00022679"/>
    </source>
</evidence>
<name>A0A161MC97_9ACTN</name>
<evidence type="ECO:0000256" key="1">
    <source>
        <dbReference type="ARBA" id="ARBA00022676"/>
    </source>
</evidence>
<dbReference type="CDD" id="cd04194">
    <property type="entry name" value="GT8_A4GalT_like"/>
    <property type="match status" value="1"/>
</dbReference>
<dbReference type="SUPFAM" id="SSF53448">
    <property type="entry name" value="Nucleotide-diphospho-sugar transferases"/>
    <property type="match status" value="1"/>
</dbReference>
<evidence type="ECO:0000256" key="3">
    <source>
        <dbReference type="ARBA" id="ARBA00022723"/>
    </source>
</evidence>
<gene>
    <name evidence="4" type="ORF">PS9374_04438</name>
</gene>
<dbReference type="Gene3D" id="3.90.550.10">
    <property type="entry name" value="Spore Coat Polysaccharide Biosynthesis Protein SpsA, Chain A"/>
    <property type="match status" value="1"/>
</dbReference>
<keyword evidence="5" id="KW-1185">Reference proteome</keyword>